<evidence type="ECO:0000259" key="4">
    <source>
        <dbReference type="Pfam" id="PF00891"/>
    </source>
</evidence>
<protein>
    <submittedName>
        <fullName evidence="5">O-methyltransferase-domain-containing protein</fullName>
    </submittedName>
</protein>
<dbReference type="RefSeq" id="XP_046067960.1">
    <property type="nucleotide sequence ID" value="XM_046221470.1"/>
</dbReference>
<evidence type="ECO:0000313" key="6">
    <source>
        <dbReference type="Proteomes" id="UP001201262"/>
    </source>
</evidence>
<evidence type="ECO:0000313" key="5">
    <source>
        <dbReference type="EMBL" id="KAH8691963.1"/>
    </source>
</evidence>
<dbReference type="Proteomes" id="UP001201262">
    <property type="component" value="Unassembled WGS sequence"/>
</dbReference>
<sequence length="242" mass="27888">MKNLLVQHYNHLLRLISIFQNFFCRSNASFLTSVVVALPISSKLPEYFRGTGCCSPETENDSSFQYAFNIQDGQTAFDWWSKYPVLSENFNTFMTEVGGARSHWVNWLPVQEVRLNEEKETMVQQILMVDISGGKGHDLTAFIKMYPEATRRFVLEDLPHVIDDHDPAEGHDSIELVKCDMRHEQPIYLYRIHYVLHTWSDKAVVGILSKIALAMTPPYSHMLIVENCLPETQCPTRKADMD</sequence>
<dbReference type="GO" id="GO:0032259">
    <property type="term" value="P:methylation"/>
    <property type="evidence" value="ECO:0007669"/>
    <property type="project" value="UniProtKB-KW"/>
</dbReference>
<dbReference type="PROSITE" id="PS51683">
    <property type="entry name" value="SAM_OMT_II"/>
    <property type="match status" value="1"/>
</dbReference>
<evidence type="ECO:0000256" key="2">
    <source>
        <dbReference type="ARBA" id="ARBA00022679"/>
    </source>
</evidence>
<feature type="domain" description="O-methyltransferase C-terminal" evidence="4">
    <location>
        <begin position="122"/>
        <end position="235"/>
    </location>
</feature>
<proteinExistence type="predicted"/>
<keyword evidence="3" id="KW-0949">S-adenosyl-L-methionine</keyword>
<evidence type="ECO:0000256" key="1">
    <source>
        <dbReference type="ARBA" id="ARBA00022603"/>
    </source>
</evidence>
<dbReference type="GO" id="GO:0008171">
    <property type="term" value="F:O-methyltransferase activity"/>
    <property type="evidence" value="ECO:0007669"/>
    <property type="project" value="InterPro"/>
</dbReference>
<evidence type="ECO:0000256" key="3">
    <source>
        <dbReference type="ARBA" id="ARBA00022691"/>
    </source>
</evidence>
<dbReference type="PANTHER" id="PTHR43712">
    <property type="entry name" value="PUTATIVE (AFU_ORTHOLOGUE AFUA_4G14580)-RELATED"/>
    <property type="match status" value="1"/>
</dbReference>
<dbReference type="PANTHER" id="PTHR43712:SF1">
    <property type="entry name" value="HYPOTHETICAL O-METHYLTRANSFERASE (EUROFUNG)-RELATED"/>
    <property type="match status" value="1"/>
</dbReference>
<keyword evidence="1" id="KW-0489">Methyltransferase</keyword>
<keyword evidence="6" id="KW-1185">Reference proteome</keyword>
<dbReference type="AlphaFoldDB" id="A0AAD4PVZ7"/>
<dbReference type="SUPFAM" id="SSF53335">
    <property type="entry name" value="S-adenosyl-L-methionine-dependent methyltransferases"/>
    <property type="match status" value="1"/>
</dbReference>
<dbReference type="Pfam" id="PF00891">
    <property type="entry name" value="Methyltransf_2"/>
    <property type="match status" value="1"/>
</dbReference>
<dbReference type="InterPro" id="IPR016461">
    <property type="entry name" value="COMT-like"/>
</dbReference>
<dbReference type="Gene3D" id="3.40.50.150">
    <property type="entry name" value="Vaccinia Virus protein VP39"/>
    <property type="match status" value="1"/>
</dbReference>
<dbReference type="InterPro" id="IPR001077">
    <property type="entry name" value="COMT_C"/>
</dbReference>
<gene>
    <name evidence="5" type="ORF">BGW36DRAFT_437681</name>
</gene>
<accession>A0AAD4PVZ7</accession>
<dbReference type="InterPro" id="IPR029063">
    <property type="entry name" value="SAM-dependent_MTases_sf"/>
</dbReference>
<dbReference type="EMBL" id="JAJTJA010000011">
    <property type="protein sequence ID" value="KAH8691963.1"/>
    <property type="molecule type" value="Genomic_DNA"/>
</dbReference>
<organism evidence="5 6">
    <name type="scientific">Talaromyces proteolyticus</name>
    <dbReference type="NCBI Taxonomy" id="1131652"/>
    <lineage>
        <taxon>Eukaryota</taxon>
        <taxon>Fungi</taxon>
        <taxon>Dikarya</taxon>
        <taxon>Ascomycota</taxon>
        <taxon>Pezizomycotina</taxon>
        <taxon>Eurotiomycetes</taxon>
        <taxon>Eurotiomycetidae</taxon>
        <taxon>Eurotiales</taxon>
        <taxon>Trichocomaceae</taxon>
        <taxon>Talaromyces</taxon>
        <taxon>Talaromyces sect. Bacilispori</taxon>
    </lineage>
</organism>
<keyword evidence="2" id="KW-0808">Transferase</keyword>
<comment type="caution">
    <text evidence="5">The sequence shown here is derived from an EMBL/GenBank/DDBJ whole genome shotgun (WGS) entry which is preliminary data.</text>
</comment>
<name>A0AAD4PVZ7_9EURO</name>
<reference evidence="5" key="1">
    <citation type="submission" date="2021-12" db="EMBL/GenBank/DDBJ databases">
        <title>Convergent genome expansion in fungi linked to evolution of root-endophyte symbiosis.</title>
        <authorList>
            <consortium name="DOE Joint Genome Institute"/>
            <person name="Ke Y.-H."/>
            <person name="Bonito G."/>
            <person name="Liao H.-L."/>
            <person name="Looney B."/>
            <person name="Rojas-Flechas A."/>
            <person name="Nash J."/>
            <person name="Hameed K."/>
            <person name="Schadt C."/>
            <person name="Martin F."/>
            <person name="Crous P.W."/>
            <person name="Miettinen O."/>
            <person name="Magnuson J.K."/>
            <person name="Labbe J."/>
            <person name="Jacobson D."/>
            <person name="Doktycz M.J."/>
            <person name="Veneault-Fourrey C."/>
            <person name="Kuo A."/>
            <person name="Mondo S."/>
            <person name="Calhoun S."/>
            <person name="Riley R."/>
            <person name="Ohm R."/>
            <person name="LaButti K."/>
            <person name="Andreopoulos B."/>
            <person name="Pangilinan J."/>
            <person name="Nolan M."/>
            <person name="Tritt A."/>
            <person name="Clum A."/>
            <person name="Lipzen A."/>
            <person name="Daum C."/>
            <person name="Barry K."/>
            <person name="Grigoriev I.V."/>
            <person name="Vilgalys R."/>
        </authorList>
    </citation>
    <scope>NUCLEOTIDE SEQUENCE</scope>
    <source>
        <strain evidence="5">PMI_201</strain>
    </source>
</reference>
<dbReference type="GeneID" id="70251757"/>